<dbReference type="InterPro" id="IPR013751">
    <property type="entry name" value="ACP_syn_III_N"/>
</dbReference>
<dbReference type="PANTHER" id="PTHR34069:SF2">
    <property type="entry name" value="BETA-KETOACYL-[ACYL-CARRIER-PROTEIN] SYNTHASE III"/>
    <property type="match status" value="1"/>
</dbReference>
<reference evidence="5 6" key="1">
    <citation type="submission" date="2017-04" db="EMBL/GenBank/DDBJ databases">
        <title>Draft genome sequence of Zooshikella ganghwensis VG4 isolated from Red Sea sediments.</title>
        <authorList>
            <person name="Rehman Z."/>
            <person name="Alam I."/>
            <person name="Kamau A."/>
            <person name="Bajic V."/>
            <person name="Leiknes T."/>
        </authorList>
    </citation>
    <scope>NUCLEOTIDE SEQUENCE [LARGE SCALE GENOMIC DNA]</scope>
    <source>
        <strain evidence="5 6">VG4</strain>
    </source>
</reference>
<protein>
    <submittedName>
        <fullName evidence="5">Ketoacyl-ACP synthase III</fullName>
    </submittedName>
</protein>
<evidence type="ECO:0000259" key="3">
    <source>
        <dbReference type="Pfam" id="PF08541"/>
    </source>
</evidence>
<evidence type="ECO:0000256" key="2">
    <source>
        <dbReference type="ARBA" id="ARBA00023315"/>
    </source>
</evidence>
<keyword evidence="6" id="KW-1185">Reference proteome</keyword>
<dbReference type="InterPro" id="IPR016039">
    <property type="entry name" value="Thiolase-like"/>
</dbReference>
<feature type="domain" description="Beta-ketoacyl-[acyl-carrier-protein] synthase III C-terminal" evidence="3">
    <location>
        <begin position="239"/>
        <end position="327"/>
    </location>
</feature>
<dbReference type="Pfam" id="PF08541">
    <property type="entry name" value="ACP_syn_III_C"/>
    <property type="match status" value="1"/>
</dbReference>
<organism evidence="5 6">
    <name type="scientific">Zooshikella ganghwensis</name>
    <dbReference type="NCBI Taxonomy" id="202772"/>
    <lineage>
        <taxon>Bacteria</taxon>
        <taxon>Pseudomonadati</taxon>
        <taxon>Pseudomonadota</taxon>
        <taxon>Gammaproteobacteria</taxon>
        <taxon>Oceanospirillales</taxon>
        <taxon>Zooshikellaceae</taxon>
        <taxon>Zooshikella</taxon>
    </lineage>
</organism>
<name>A0A4P9VR42_9GAMM</name>
<sequence>MSFTIRTSACYLPEQTISAEVLDQRLRLTPGTCRQRYGVDYRHYAASHETALYMGAMAGKKALRQAGMALEELDLLVCASGTSHQALPYNAAGILNELGAETPVASMDVNASCLSFLTALEMCHCALQCGRYQRVMIISSEVAKVGVADTKAETATLFADGAAAFILEASSSAGGLTSSLFQTFPEGYNLCQIRSGGSGLHPARYDMEAVASGCFFEMQGKALYKLVSKLAPEFIKQGLSKAGLTMADIEYIVPHQASYAGLAHLTQRLGFAKDKVINIFATMGNQIAASIPIALHNLLVHQQPPAGKNVLLFGSAAGLSLGLGVLQL</sequence>
<keyword evidence="1" id="KW-0808">Transferase</keyword>
<dbReference type="GO" id="GO:0004315">
    <property type="term" value="F:3-oxoacyl-[acyl-carrier-protein] synthase activity"/>
    <property type="evidence" value="ECO:0007669"/>
    <property type="project" value="InterPro"/>
</dbReference>
<dbReference type="SUPFAM" id="SSF53901">
    <property type="entry name" value="Thiolase-like"/>
    <property type="match status" value="1"/>
</dbReference>
<accession>A0A4P9VR42</accession>
<comment type="caution">
    <text evidence="5">The sequence shown here is derived from an EMBL/GenBank/DDBJ whole genome shotgun (WGS) entry which is preliminary data.</text>
</comment>
<dbReference type="EMBL" id="NDXW01000001">
    <property type="protein sequence ID" value="RDH44520.1"/>
    <property type="molecule type" value="Genomic_DNA"/>
</dbReference>
<dbReference type="GO" id="GO:0006633">
    <property type="term" value="P:fatty acid biosynthetic process"/>
    <property type="evidence" value="ECO:0007669"/>
    <property type="project" value="InterPro"/>
</dbReference>
<dbReference type="GO" id="GO:0044550">
    <property type="term" value="P:secondary metabolite biosynthetic process"/>
    <property type="evidence" value="ECO:0007669"/>
    <property type="project" value="TreeGrafter"/>
</dbReference>
<dbReference type="Gene3D" id="3.40.47.10">
    <property type="match status" value="1"/>
</dbReference>
<dbReference type="Proteomes" id="UP000257039">
    <property type="component" value="Unassembled WGS sequence"/>
</dbReference>
<keyword evidence="2" id="KW-0012">Acyltransferase</keyword>
<dbReference type="CDD" id="cd00830">
    <property type="entry name" value="KAS_III"/>
    <property type="match status" value="1"/>
</dbReference>
<gene>
    <name evidence="5" type="ORF">B9G39_14345</name>
</gene>
<feature type="domain" description="Beta-ketoacyl-[acyl-carrier-protein] synthase III N-terminal" evidence="4">
    <location>
        <begin position="107"/>
        <end position="177"/>
    </location>
</feature>
<evidence type="ECO:0000313" key="5">
    <source>
        <dbReference type="EMBL" id="RDH44520.1"/>
    </source>
</evidence>
<evidence type="ECO:0000313" key="6">
    <source>
        <dbReference type="Proteomes" id="UP000257039"/>
    </source>
</evidence>
<dbReference type="PANTHER" id="PTHR34069">
    <property type="entry name" value="3-OXOACYL-[ACYL-CARRIER-PROTEIN] SYNTHASE 3"/>
    <property type="match status" value="1"/>
</dbReference>
<evidence type="ECO:0000256" key="1">
    <source>
        <dbReference type="ARBA" id="ARBA00022679"/>
    </source>
</evidence>
<proteinExistence type="predicted"/>
<dbReference type="InterPro" id="IPR013747">
    <property type="entry name" value="ACP_syn_III_C"/>
</dbReference>
<evidence type="ECO:0000259" key="4">
    <source>
        <dbReference type="Pfam" id="PF08545"/>
    </source>
</evidence>
<dbReference type="Pfam" id="PF08545">
    <property type="entry name" value="ACP_syn_III"/>
    <property type="match status" value="1"/>
</dbReference>
<dbReference type="AlphaFoldDB" id="A0A4P9VR42"/>
<dbReference type="RefSeq" id="WP_094787657.1">
    <property type="nucleotide sequence ID" value="NZ_NDXW01000001.1"/>
</dbReference>